<evidence type="ECO:0000259" key="5">
    <source>
        <dbReference type="PROSITE" id="PS50977"/>
    </source>
</evidence>
<protein>
    <recommendedName>
        <fullName evidence="5">HTH tetR-type domain-containing protein</fullName>
    </recommendedName>
</protein>
<dbReference type="PROSITE" id="PS50977">
    <property type="entry name" value="HTH_TETR_2"/>
    <property type="match status" value="1"/>
</dbReference>
<evidence type="ECO:0000313" key="6">
    <source>
        <dbReference type="EMBL" id="CAB3772497.1"/>
    </source>
</evidence>
<dbReference type="Pfam" id="PF00440">
    <property type="entry name" value="TetR_N"/>
    <property type="match status" value="1"/>
</dbReference>
<evidence type="ECO:0000256" key="4">
    <source>
        <dbReference type="PROSITE-ProRule" id="PRU00335"/>
    </source>
</evidence>
<keyword evidence="1" id="KW-0805">Transcription regulation</keyword>
<reference evidence="6 7" key="1">
    <citation type="submission" date="2020-04" db="EMBL/GenBank/DDBJ databases">
        <authorList>
            <person name="De Canck E."/>
        </authorList>
    </citation>
    <scope>NUCLEOTIDE SEQUENCE [LARGE SCALE GENOMIC DNA]</scope>
    <source>
        <strain evidence="6 7">LMG 29542</strain>
    </source>
</reference>
<keyword evidence="3" id="KW-0804">Transcription</keyword>
<dbReference type="InterPro" id="IPR009057">
    <property type="entry name" value="Homeodomain-like_sf"/>
</dbReference>
<organism evidence="6 7">
    <name type="scientific">Paraburkholderia humisilvae</name>
    <dbReference type="NCBI Taxonomy" id="627669"/>
    <lineage>
        <taxon>Bacteria</taxon>
        <taxon>Pseudomonadati</taxon>
        <taxon>Pseudomonadota</taxon>
        <taxon>Betaproteobacteria</taxon>
        <taxon>Burkholderiales</taxon>
        <taxon>Burkholderiaceae</taxon>
        <taxon>Paraburkholderia</taxon>
    </lineage>
</organism>
<dbReference type="PANTHER" id="PTHR47506">
    <property type="entry name" value="TRANSCRIPTIONAL REGULATORY PROTEIN"/>
    <property type="match status" value="1"/>
</dbReference>
<dbReference type="Gene3D" id="1.10.357.10">
    <property type="entry name" value="Tetracycline Repressor, domain 2"/>
    <property type="match status" value="1"/>
</dbReference>
<dbReference type="PANTHER" id="PTHR47506:SF3">
    <property type="entry name" value="HTH-TYPE TRANSCRIPTIONAL REGULATOR LMRA"/>
    <property type="match status" value="1"/>
</dbReference>
<accession>A0A6J5F4D2</accession>
<feature type="DNA-binding region" description="H-T-H motif" evidence="4">
    <location>
        <begin position="30"/>
        <end position="49"/>
    </location>
</feature>
<evidence type="ECO:0000256" key="1">
    <source>
        <dbReference type="ARBA" id="ARBA00023015"/>
    </source>
</evidence>
<dbReference type="InterPro" id="IPR036271">
    <property type="entry name" value="Tet_transcr_reg_TetR-rel_C_sf"/>
</dbReference>
<dbReference type="RefSeq" id="WP_175232261.1">
    <property type="nucleotide sequence ID" value="NZ_CADIKH010000060.1"/>
</dbReference>
<evidence type="ECO:0000256" key="2">
    <source>
        <dbReference type="ARBA" id="ARBA00023125"/>
    </source>
</evidence>
<gene>
    <name evidence="6" type="ORF">LMG29542_06880</name>
</gene>
<keyword evidence="7" id="KW-1185">Reference proteome</keyword>
<dbReference type="GO" id="GO:0003677">
    <property type="term" value="F:DNA binding"/>
    <property type="evidence" value="ECO:0007669"/>
    <property type="project" value="UniProtKB-UniRule"/>
</dbReference>
<dbReference type="InterPro" id="IPR001647">
    <property type="entry name" value="HTH_TetR"/>
</dbReference>
<name>A0A6J5F4D2_9BURK</name>
<dbReference type="AlphaFoldDB" id="A0A6J5F4D2"/>
<feature type="domain" description="HTH tetR-type" evidence="5">
    <location>
        <begin position="7"/>
        <end position="67"/>
    </location>
</feature>
<dbReference type="EMBL" id="CADIKH010000060">
    <property type="protein sequence ID" value="CAB3772497.1"/>
    <property type="molecule type" value="Genomic_DNA"/>
</dbReference>
<sequence length="190" mass="20738">MPNPSLPGPRERLLDAVDELLNLASIHGTGVDAIVRRSGTARKSLYLYFQSKDELFTAVLQRRSERWIAWFESSTLAQSTVASEQLLGMFDVLRKWLRGDGFYGCALLNAAAEVKDTCRDIKLVTLMHNKRLLEFLERLCAASGASDAHSLARQLLILLDGAITLSMVEGTATAAVDAKEAARAMLAGTA</sequence>
<proteinExistence type="predicted"/>
<evidence type="ECO:0000313" key="7">
    <source>
        <dbReference type="Proteomes" id="UP000494363"/>
    </source>
</evidence>
<dbReference type="Proteomes" id="UP000494363">
    <property type="component" value="Unassembled WGS sequence"/>
</dbReference>
<evidence type="ECO:0000256" key="3">
    <source>
        <dbReference type="ARBA" id="ARBA00023163"/>
    </source>
</evidence>
<dbReference type="SUPFAM" id="SSF48498">
    <property type="entry name" value="Tetracyclin repressor-like, C-terminal domain"/>
    <property type="match status" value="1"/>
</dbReference>
<keyword evidence="2 4" id="KW-0238">DNA-binding</keyword>
<dbReference type="SUPFAM" id="SSF46689">
    <property type="entry name" value="Homeodomain-like"/>
    <property type="match status" value="1"/>
</dbReference>